<proteinExistence type="predicted"/>
<keyword evidence="1" id="KW-0472">Membrane</keyword>
<dbReference type="InterPro" id="IPR045584">
    <property type="entry name" value="Pilin-like"/>
</dbReference>
<evidence type="ECO:0000313" key="2">
    <source>
        <dbReference type="EMBL" id="QTH71173.1"/>
    </source>
</evidence>
<dbReference type="AlphaFoldDB" id="A0A975DG19"/>
<keyword evidence="3" id="KW-1185">Reference proteome</keyword>
<dbReference type="Gene3D" id="3.55.40.10">
    <property type="entry name" value="minor pseudopilin epsh domain"/>
    <property type="match status" value="1"/>
</dbReference>
<gene>
    <name evidence="2" type="ORF">J5O05_15415</name>
</gene>
<sequence>MKKSASGFTLMEVIIAIAILAIIASFALISNKTLLETNRAESFLLELKRNFMFARAKSTASDEIIVLCAAPPANISARSSFTCQGNWQANQVVVFVDYDEDYNFDSGTDVLLRTMELIPTHDNLKMSVTRFKYDSSGRLADGQATTIVYCPNTDNENNQQLTVSQGGTALFNGDTTSSCG</sequence>
<feature type="transmembrane region" description="Helical" evidence="1">
    <location>
        <begin position="7"/>
        <end position="29"/>
    </location>
</feature>
<dbReference type="KEGG" id="pxi:J5O05_15415"/>
<dbReference type="InterPro" id="IPR012902">
    <property type="entry name" value="N_methyl_site"/>
</dbReference>
<dbReference type="Proteomes" id="UP000664904">
    <property type="component" value="Chromosome"/>
</dbReference>
<dbReference type="EMBL" id="CP072133">
    <property type="protein sequence ID" value="QTH71173.1"/>
    <property type="molecule type" value="Genomic_DNA"/>
</dbReference>
<keyword evidence="1" id="KW-1133">Transmembrane helix</keyword>
<keyword evidence="1" id="KW-0812">Transmembrane</keyword>
<dbReference type="RefSeq" id="WP_208842814.1">
    <property type="nucleotide sequence ID" value="NZ_CP072133.1"/>
</dbReference>
<reference evidence="2" key="1">
    <citation type="submission" date="2021-03" db="EMBL/GenBank/DDBJ databases">
        <title>Complete Genome of Pseudoalteromonas xiamenensis STKMTI.2, a new potential marine bacterium producing anti-Vibrio compounds.</title>
        <authorList>
            <person name="Handayani D.P."/>
            <person name="Isnansetyo A."/>
            <person name="Istiqomah I."/>
            <person name="Jumina J."/>
        </authorList>
    </citation>
    <scope>NUCLEOTIDE SEQUENCE</scope>
    <source>
        <strain evidence="2">STKMTI.2</strain>
    </source>
</reference>
<dbReference type="Pfam" id="PF07963">
    <property type="entry name" value="N_methyl"/>
    <property type="match status" value="1"/>
</dbReference>
<organism evidence="2 3">
    <name type="scientific">Pseudoalteromonas xiamenensis</name>
    <dbReference type="NCBI Taxonomy" id="882626"/>
    <lineage>
        <taxon>Bacteria</taxon>
        <taxon>Pseudomonadati</taxon>
        <taxon>Pseudomonadota</taxon>
        <taxon>Gammaproteobacteria</taxon>
        <taxon>Alteromonadales</taxon>
        <taxon>Pseudoalteromonadaceae</taxon>
        <taxon>Pseudoalteromonas</taxon>
    </lineage>
</organism>
<dbReference type="NCBIfam" id="TIGR02532">
    <property type="entry name" value="IV_pilin_GFxxxE"/>
    <property type="match status" value="1"/>
</dbReference>
<accession>A0A975DG19</accession>
<evidence type="ECO:0000313" key="3">
    <source>
        <dbReference type="Proteomes" id="UP000664904"/>
    </source>
</evidence>
<protein>
    <submittedName>
        <fullName evidence="2">GspH/FimT family protein</fullName>
    </submittedName>
</protein>
<evidence type="ECO:0000256" key="1">
    <source>
        <dbReference type="SAM" id="Phobius"/>
    </source>
</evidence>
<name>A0A975DG19_9GAMM</name>
<dbReference type="SUPFAM" id="SSF54523">
    <property type="entry name" value="Pili subunits"/>
    <property type="match status" value="1"/>
</dbReference>